<evidence type="ECO:0000313" key="3">
    <source>
        <dbReference type="EMBL" id="TDD87113.1"/>
    </source>
</evidence>
<keyword evidence="2" id="KW-0732">Signal</keyword>
<dbReference type="PROSITE" id="PS51257">
    <property type="entry name" value="PROKAR_LIPOPROTEIN"/>
    <property type="match status" value="1"/>
</dbReference>
<dbReference type="EMBL" id="SMKU01000075">
    <property type="protein sequence ID" value="TDD87113.1"/>
    <property type="molecule type" value="Genomic_DNA"/>
</dbReference>
<evidence type="ECO:0000256" key="2">
    <source>
        <dbReference type="SAM" id="SignalP"/>
    </source>
</evidence>
<name>A0A4R5BP16_9ACTN</name>
<evidence type="ECO:0000256" key="1">
    <source>
        <dbReference type="SAM" id="MobiDB-lite"/>
    </source>
</evidence>
<feature type="signal peptide" evidence="2">
    <location>
        <begin position="1"/>
        <end position="25"/>
    </location>
</feature>
<dbReference type="Proteomes" id="UP000294513">
    <property type="component" value="Unassembled WGS sequence"/>
</dbReference>
<comment type="caution">
    <text evidence="3">The sequence shown here is derived from an EMBL/GenBank/DDBJ whole genome shotgun (WGS) entry which is preliminary data.</text>
</comment>
<sequence>MTSTHRKVALAASALALALTGCDMADDDSSSPTGSPAPQATAPSAPGGPVGSLPADACALLTKEEAAEVMETKIDLVRAENAGTEKSCSYDDDLKISVAPGTVEDFTSQAEHYEAVAGIGDAAYTGGTALWVLDGTTKITITSGGGPERRTAVARKVITRLAAPSATPAS</sequence>
<feature type="region of interest" description="Disordered" evidence="1">
    <location>
        <begin position="23"/>
        <end position="53"/>
    </location>
</feature>
<protein>
    <recommendedName>
        <fullName evidence="5">DUF3558 domain-containing protein</fullName>
    </recommendedName>
</protein>
<evidence type="ECO:0008006" key="5">
    <source>
        <dbReference type="Google" id="ProtNLM"/>
    </source>
</evidence>
<feature type="compositionally biased region" description="Low complexity" evidence="1">
    <location>
        <begin position="30"/>
        <end position="47"/>
    </location>
</feature>
<proteinExistence type="predicted"/>
<gene>
    <name evidence="3" type="ORF">E1298_16610</name>
</gene>
<feature type="chain" id="PRO_5020439119" description="DUF3558 domain-containing protein" evidence="2">
    <location>
        <begin position="26"/>
        <end position="170"/>
    </location>
</feature>
<dbReference type="AlphaFoldDB" id="A0A4R5BP16"/>
<dbReference type="RefSeq" id="WP_131894155.1">
    <property type="nucleotide sequence ID" value="NZ_SMKU01000075.1"/>
</dbReference>
<organism evidence="3 4">
    <name type="scientific">Actinomadura rubrisoli</name>
    <dbReference type="NCBI Taxonomy" id="2530368"/>
    <lineage>
        <taxon>Bacteria</taxon>
        <taxon>Bacillati</taxon>
        <taxon>Actinomycetota</taxon>
        <taxon>Actinomycetes</taxon>
        <taxon>Streptosporangiales</taxon>
        <taxon>Thermomonosporaceae</taxon>
        <taxon>Actinomadura</taxon>
    </lineage>
</organism>
<accession>A0A4R5BP16</accession>
<keyword evidence="4" id="KW-1185">Reference proteome</keyword>
<reference evidence="3 4" key="1">
    <citation type="submission" date="2019-03" db="EMBL/GenBank/DDBJ databases">
        <title>Draft genome sequences of novel Actinobacteria.</title>
        <authorList>
            <person name="Sahin N."/>
            <person name="Ay H."/>
            <person name="Saygin H."/>
        </authorList>
    </citation>
    <scope>NUCLEOTIDE SEQUENCE [LARGE SCALE GENOMIC DNA]</scope>
    <source>
        <strain evidence="3 4">H3C3</strain>
    </source>
</reference>
<evidence type="ECO:0000313" key="4">
    <source>
        <dbReference type="Proteomes" id="UP000294513"/>
    </source>
</evidence>